<evidence type="ECO:0000313" key="2">
    <source>
        <dbReference type="Proteomes" id="UP000006859"/>
    </source>
</evidence>
<proteinExistence type="predicted"/>
<name>E0SFT2_DICD3</name>
<gene>
    <name evidence="1" type="ordered locus">Dda3937_04504</name>
</gene>
<dbReference type="eggNOG" id="ENOG5033Z2U">
    <property type="taxonomic scope" value="Bacteria"/>
</dbReference>
<keyword evidence="2" id="KW-1185">Reference proteome</keyword>
<dbReference type="AlphaFoldDB" id="E0SFT2"/>
<reference evidence="1 2" key="1">
    <citation type="journal article" date="2011" name="J. Bacteriol.">
        <title>Genome sequence of the plant-pathogenic bacterium Dickeya dadantii 3937.</title>
        <authorList>
            <person name="Glasner J.D."/>
            <person name="Yang C.H."/>
            <person name="Reverchon S."/>
            <person name="Hugouvieux-Cotte-Pattat N."/>
            <person name="Condemine G."/>
            <person name="Bohin J.P."/>
            <person name="Van Gijsegem F."/>
            <person name="Yang S."/>
            <person name="Franza T."/>
            <person name="Expert D."/>
            <person name="Plunkett G. III"/>
            <person name="San Francisco M.J."/>
            <person name="Charkowski A.O."/>
            <person name="Py B."/>
            <person name="Bell K."/>
            <person name="Rauscher L."/>
            <person name="Rodriguez-Palenzuela P."/>
            <person name="Toussaint A."/>
            <person name="Holeva M.C."/>
            <person name="He S.Y."/>
            <person name="Douet V."/>
            <person name="Boccara M."/>
            <person name="Blanco C."/>
            <person name="Toth I."/>
            <person name="Anderson B.D."/>
            <person name="Biehl B.S."/>
            <person name="Mau B."/>
            <person name="Flynn S.M."/>
            <person name="Barras F."/>
            <person name="Lindeberg M."/>
            <person name="Birch P.R."/>
            <person name="Tsuyumu S."/>
            <person name="Shi X."/>
            <person name="Hibbing M."/>
            <person name="Yap M.N."/>
            <person name="Carpentier M."/>
            <person name="Dassa E."/>
            <person name="Umehara M."/>
            <person name="Kim J.F."/>
            <person name="Rusch M."/>
            <person name="Soni P."/>
            <person name="Mayhew G.F."/>
            <person name="Fouts D.E."/>
            <person name="Gill S.R."/>
            <person name="Blattner F.R."/>
            <person name="Keen N.T."/>
            <person name="Perna N.T."/>
        </authorList>
    </citation>
    <scope>NUCLEOTIDE SEQUENCE [LARGE SCALE GENOMIC DNA]</scope>
    <source>
        <strain evidence="1 2">3937</strain>
    </source>
</reference>
<dbReference type="KEGG" id="ddd:Dda3937_04504"/>
<protein>
    <submittedName>
        <fullName evidence="1">Uncharacterized protein</fullName>
    </submittedName>
</protein>
<dbReference type="EMBL" id="CP002038">
    <property type="protein sequence ID" value="ADM97605.1"/>
    <property type="molecule type" value="Genomic_DNA"/>
</dbReference>
<dbReference type="HOGENOM" id="CLU_2301330_0_0_6"/>
<dbReference type="Proteomes" id="UP000006859">
    <property type="component" value="Chromosome"/>
</dbReference>
<dbReference type="STRING" id="198628.Dda3937_04504"/>
<organism evidence="1 2">
    <name type="scientific">Dickeya dadantii (strain 3937)</name>
    <name type="common">Erwinia chrysanthemi (strain 3937)</name>
    <dbReference type="NCBI Taxonomy" id="198628"/>
    <lineage>
        <taxon>Bacteria</taxon>
        <taxon>Pseudomonadati</taxon>
        <taxon>Pseudomonadota</taxon>
        <taxon>Gammaproteobacteria</taxon>
        <taxon>Enterobacterales</taxon>
        <taxon>Pectobacteriaceae</taxon>
        <taxon>Dickeya</taxon>
    </lineage>
</organism>
<evidence type="ECO:0000313" key="1">
    <source>
        <dbReference type="EMBL" id="ADM97605.1"/>
    </source>
</evidence>
<accession>E0SFT2</accession>
<sequence length="100" mass="10847">MQRMLNPILTFRPLARPAAFSLTGASPAPASPFFVRSNDFAHSNGNITAQPDETGRHQPACADAIPLFQIKTHAYGSRRPGLVSIRTASGKSRSCRRLIT</sequence>